<dbReference type="InterPro" id="IPR042099">
    <property type="entry name" value="ANL_N_sf"/>
</dbReference>
<dbReference type="Gene3D" id="3.40.50.12780">
    <property type="entry name" value="N-terminal domain of ligase-like"/>
    <property type="match status" value="1"/>
</dbReference>
<comment type="caution">
    <text evidence="4">The sequence shown here is derived from an EMBL/GenBank/DDBJ whole genome shotgun (WGS) entry which is preliminary data.</text>
</comment>
<evidence type="ECO:0000256" key="1">
    <source>
        <dbReference type="ARBA" id="ARBA00006432"/>
    </source>
</evidence>
<feature type="domain" description="AMP-dependent synthetase/ligase" evidence="3">
    <location>
        <begin position="10"/>
        <end position="254"/>
    </location>
</feature>
<proteinExistence type="inferred from homology"/>
<accession>A0A0R1R6C7</accession>
<evidence type="ECO:0000256" key="2">
    <source>
        <dbReference type="ARBA" id="ARBA00022598"/>
    </source>
</evidence>
<dbReference type="GO" id="GO:0006631">
    <property type="term" value="P:fatty acid metabolic process"/>
    <property type="evidence" value="ECO:0007669"/>
    <property type="project" value="TreeGrafter"/>
</dbReference>
<sequence length="326" mass="35003">MSKITLKLMQHLQRTPQAPVLKDETTQRWFSGGKLAADVDQLKDQLRGLHVGHGDVVLVALPNSAVYPVLVQAIWELGAVVMPVAATTTPAGLQALMRQRAFAACVVAPDLLNAAVTALTTVTRLQLNTTDELTLVRDLAVPGNVAATPTEADVALLVTTPQASSPVGLTYAELTTDVTAAIADYQLTATDRTLVVTPLAHREAQVALLAARLSGGQVVVTPTFTASQFWPQVETNQITHVSVRPWRLATLLRTLATSPLVDQLHFMTAPTTPTPQPAVHYRIRQPVGAGSWFTNHAKKAIMKGSEQSGRYLRAHLAGTPRFRSTG</sequence>
<organism evidence="4 5">
    <name type="scientific">Levilactobacillus spicheri DSM 15429</name>
    <dbReference type="NCBI Taxonomy" id="1423805"/>
    <lineage>
        <taxon>Bacteria</taxon>
        <taxon>Bacillati</taxon>
        <taxon>Bacillota</taxon>
        <taxon>Bacilli</taxon>
        <taxon>Lactobacillales</taxon>
        <taxon>Lactobacillaceae</taxon>
        <taxon>Levilactobacillus</taxon>
    </lineage>
</organism>
<dbReference type="GO" id="GO:0031956">
    <property type="term" value="F:medium-chain fatty acid-CoA ligase activity"/>
    <property type="evidence" value="ECO:0007669"/>
    <property type="project" value="TreeGrafter"/>
</dbReference>
<dbReference type="InterPro" id="IPR000873">
    <property type="entry name" value="AMP-dep_synth/lig_dom"/>
</dbReference>
<evidence type="ECO:0000313" key="4">
    <source>
        <dbReference type="EMBL" id="KRL48699.1"/>
    </source>
</evidence>
<dbReference type="PANTHER" id="PTHR43201:SF5">
    <property type="entry name" value="MEDIUM-CHAIN ACYL-COA LIGASE ACSF2, MITOCHONDRIAL"/>
    <property type="match status" value="1"/>
</dbReference>
<dbReference type="RefSeq" id="WP_056963839.1">
    <property type="nucleotide sequence ID" value="NZ_AZFC01000015.1"/>
</dbReference>
<name>A0A0R1R6C7_9LACO</name>
<dbReference type="Proteomes" id="UP000051835">
    <property type="component" value="Unassembled WGS sequence"/>
</dbReference>
<evidence type="ECO:0000259" key="3">
    <source>
        <dbReference type="Pfam" id="PF00501"/>
    </source>
</evidence>
<reference evidence="4 5" key="1">
    <citation type="journal article" date="2015" name="Genome Announc.">
        <title>Expanding the biotechnology potential of lactobacilli through comparative genomics of 213 strains and associated genera.</title>
        <authorList>
            <person name="Sun Z."/>
            <person name="Harris H.M."/>
            <person name="McCann A."/>
            <person name="Guo C."/>
            <person name="Argimon S."/>
            <person name="Zhang W."/>
            <person name="Yang X."/>
            <person name="Jeffery I.B."/>
            <person name="Cooney J.C."/>
            <person name="Kagawa T.F."/>
            <person name="Liu W."/>
            <person name="Song Y."/>
            <person name="Salvetti E."/>
            <person name="Wrobel A."/>
            <person name="Rasinkangas P."/>
            <person name="Parkhill J."/>
            <person name="Rea M.C."/>
            <person name="O'Sullivan O."/>
            <person name="Ritari J."/>
            <person name="Douillard F.P."/>
            <person name="Paul Ross R."/>
            <person name="Yang R."/>
            <person name="Briner A.E."/>
            <person name="Felis G.E."/>
            <person name="de Vos W.M."/>
            <person name="Barrangou R."/>
            <person name="Klaenhammer T.R."/>
            <person name="Caufield P.W."/>
            <person name="Cui Y."/>
            <person name="Zhang H."/>
            <person name="O'Toole P.W."/>
        </authorList>
    </citation>
    <scope>NUCLEOTIDE SEQUENCE [LARGE SCALE GENOMIC DNA]</scope>
    <source>
        <strain evidence="4 5">DSM 15429</strain>
    </source>
</reference>
<evidence type="ECO:0000313" key="5">
    <source>
        <dbReference type="Proteomes" id="UP000051835"/>
    </source>
</evidence>
<dbReference type="EMBL" id="AZFC01000015">
    <property type="protein sequence ID" value="KRL48699.1"/>
    <property type="molecule type" value="Genomic_DNA"/>
</dbReference>
<dbReference type="Pfam" id="PF00501">
    <property type="entry name" value="AMP-binding"/>
    <property type="match status" value="1"/>
</dbReference>
<comment type="similarity">
    <text evidence="1">Belongs to the ATP-dependent AMP-binding enzyme family.</text>
</comment>
<gene>
    <name evidence="4" type="ORF">FD37_GL001160</name>
</gene>
<protein>
    <submittedName>
        <fullName evidence="4">AMP-dependent synthetase and ligase</fullName>
    </submittedName>
</protein>
<dbReference type="PATRIC" id="fig|1423805.4.peg.1192"/>
<dbReference type="SUPFAM" id="SSF56801">
    <property type="entry name" value="Acetyl-CoA synthetase-like"/>
    <property type="match status" value="1"/>
</dbReference>
<dbReference type="PANTHER" id="PTHR43201">
    <property type="entry name" value="ACYL-COA SYNTHETASE"/>
    <property type="match status" value="1"/>
</dbReference>
<keyword evidence="2 4" id="KW-0436">Ligase</keyword>
<dbReference type="AlphaFoldDB" id="A0A0R1R6C7"/>